<feature type="region of interest" description="Disordered" evidence="1">
    <location>
        <begin position="574"/>
        <end position="617"/>
    </location>
</feature>
<proteinExistence type="predicted"/>
<feature type="region of interest" description="Disordered" evidence="1">
    <location>
        <begin position="305"/>
        <end position="329"/>
    </location>
</feature>
<evidence type="ECO:0000256" key="1">
    <source>
        <dbReference type="SAM" id="MobiDB-lite"/>
    </source>
</evidence>
<evidence type="ECO:0000313" key="3">
    <source>
        <dbReference type="Proteomes" id="UP001303473"/>
    </source>
</evidence>
<feature type="region of interest" description="Disordered" evidence="1">
    <location>
        <begin position="1"/>
        <end position="288"/>
    </location>
</feature>
<feature type="compositionally biased region" description="Basic residues" evidence="1">
    <location>
        <begin position="574"/>
        <end position="586"/>
    </location>
</feature>
<evidence type="ECO:0000313" key="2">
    <source>
        <dbReference type="EMBL" id="KAK3936589.1"/>
    </source>
</evidence>
<gene>
    <name evidence="2" type="ORF">QBC46DRAFT_296015</name>
</gene>
<feature type="compositionally biased region" description="Polar residues" evidence="1">
    <location>
        <begin position="104"/>
        <end position="113"/>
    </location>
</feature>
<feature type="compositionally biased region" description="Basic and acidic residues" evidence="1">
    <location>
        <begin position="49"/>
        <end position="72"/>
    </location>
</feature>
<feature type="compositionally biased region" description="Basic residues" evidence="1">
    <location>
        <begin position="1"/>
        <end position="12"/>
    </location>
</feature>
<feature type="compositionally biased region" description="Acidic residues" evidence="1">
    <location>
        <begin position="589"/>
        <end position="605"/>
    </location>
</feature>
<feature type="compositionally biased region" description="Pro residues" evidence="1">
    <location>
        <begin position="232"/>
        <end position="249"/>
    </location>
</feature>
<keyword evidence="3" id="KW-1185">Reference proteome</keyword>
<sequence>METSAPKRRRTSPRTAVAVQPESTTPTDPFSRPASSPKRPSFASPTKASMERSNPDILRRRESSPKKPRDQQDSPLPASRPTTPDNNEEVSRALTAQLERHSETGSNDAQSRQPGKGNSGSKEEDLRSPARRLGAAAKQTTTAKPNPRPLPPPAPEEDEEILNPFARRGLRRSPVAGVLPQVEVPEPELPPTPEHPDPVVSTPPSGIHHTPSRRPMRSKAALAERPKSSPLKQPPLRPPKPLAPAPIPYEPAMSTSNNQATGLQAAPGTSEARGIPPPDPQAEKKRLRDSLLAKVAELERDLEIASKENERIRQARLSKKEPSPPSNRDEILGVLRRHALPPPQKNEKPDPKTAWVQAALSNPIGFLPFSKPKSTIPTLSSVTAAALEEQPPPVSHHPVSMTAEEALPYLQLFTPLAFASQISMLPPEGNDGRLLQKHVINATSAPPLAGLFSARIEMTVDTNTLAITQLAVPRLEPSATAELQPFIESVVSTPSPSRKEDSLAKEAEDMLRVSSPTRLNVNVLTWGMAEWLRVAVQRARVWCVLEHELGSSSSSGSGSGGSKERLEEMVAKIRVRKKRRRGKRKEHHDDDDDDDGDEDENDGQDDTGAKFGTGELLPHMGRTTMYFHIPLLSSSSSSSSSTVGGKPVEGSNLRVQWKIEFDWTGEAKSNIGVLVGLPGQWHKHDERGRLSGIPGLFQELLTQGGEEQPLTAVRTVVALLAGEQRK</sequence>
<comment type="caution">
    <text evidence="2">The sequence shown here is derived from an EMBL/GenBank/DDBJ whole genome shotgun (WGS) entry which is preliminary data.</text>
</comment>
<accession>A0AAN6S135</accession>
<organism evidence="2 3">
    <name type="scientific">Diplogelasinospora grovesii</name>
    <dbReference type="NCBI Taxonomy" id="303347"/>
    <lineage>
        <taxon>Eukaryota</taxon>
        <taxon>Fungi</taxon>
        <taxon>Dikarya</taxon>
        <taxon>Ascomycota</taxon>
        <taxon>Pezizomycotina</taxon>
        <taxon>Sordariomycetes</taxon>
        <taxon>Sordariomycetidae</taxon>
        <taxon>Sordariales</taxon>
        <taxon>Diplogelasinosporaceae</taxon>
        <taxon>Diplogelasinospora</taxon>
    </lineage>
</organism>
<dbReference type="AlphaFoldDB" id="A0AAN6S135"/>
<dbReference type="EMBL" id="MU853879">
    <property type="protein sequence ID" value="KAK3936589.1"/>
    <property type="molecule type" value="Genomic_DNA"/>
</dbReference>
<dbReference type="Proteomes" id="UP001303473">
    <property type="component" value="Unassembled WGS sequence"/>
</dbReference>
<reference evidence="3" key="1">
    <citation type="journal article" date="2023" name="Mol. Phylogenet. Evol.">
        <title>Genome-scale phylogeny and comparative genomics of the fungal order Sordariales.</title>
        <authorList>
            <person name="Hensen N."/>
            <person name="Bonometti L."/>
            <person name="Westerberg I."/>
            <person name="Brannstrom I.O."/>
            <person name="Guillou S."/>
            <person name="Cros-Aarteil S."/>
            <person name="Calhoun S."/>
            <person name="Haridas S."/>
            <person name="Kuo A."/>
            <person name="Mondo S."/>
            <person name="Pangilinan J."/>
            <person name="Riley R."/>
            <person name="LaButti K."/>
            <person name="Andreopoulos B."/>
            <person name="Lipzen A."/>
            <person name="Chen C."/>
            <person name="Yan M."/>
            <person name="Daum C."/>
            <person name="Ng V."/>
            <person name="Clum A."/>
            <person name="Steindorff A."/>
            <person name="Ohm R.A."/>
            <person name="Martin F."/>
            <person name="Silar P."/>
            <person name="Natvig D.O."/>
            <person name="Lalanne C."/>
            <person name="Gautier V."/>
            <person name="Ament-Velasquez S.L."/>
            <person name="Kruys A."/>
            <person name="Hutchinson M.I."/>
            <person name="Powell A.J."/>
            <person name="Barry K."/>
            <person name="Miller A.N."/>
            <person name="Grigoriev I.V."/>
            <person name="Debuchy R."/>
            <person name="Gladieux P."/>
            <person name="Hiltunen Thoren M."/>
            <person name="Johannesson H."/>
        </authorList>
    </citation>
    <scope>NUCLEOTIDE SEQUENCE [LARGE SCALE GENOMIC DNA]</scope>
    <source>
        <strain evidence="3">CBS 340.73</strain>
    </source>
</reference>
<protein>
    <submittedName>
        <fullName evidence="2">Uncharacterized protein</fullName>
    </submittedName>
</protein>
<name>A0AAN6S135_9PEZI</name>
<feature type="compositionally biased region" description="Polar residues" evidence="1">
    <location>
        <begin position="253"/>
        <end position="262"/>
    </location>
</feature>